<name>A0ABV7DFE7_9HYPH</name>
<evidence type="ECO:0000259" key="1">
    <source>
        <dbReference type="PROSITE" id="PS50887"/>
    </source>
</evidence>
<dbReference type="InterPro" id="IPR043128">
    <property type="entry name" value="Rev_trsase/Diguanyl_cyclase"/>
</dbReference>
<organism evidence="2 3">
    <name type="scientific">Shinella pollutisoli</name>
    <dbReference type="NCBI Taxonomy" id="2250594"/>
    <lineage>
        <taxon>Bacteria</taxon>
        <taxon>Pseudomonadati</taxon>
        <taxon>Pseudomonadota</taxon>
        <taxon>Alphaproteobacteria</taxon>
        <taxon>Hyphomicrobiales</taxon>
        <taxon>Rhizobiaceae</taxon>
        <taxon>Shinella</taxon>
    </lineage>
</organism>
<dbReference type="SMART" id="SM00267">
    <property type="entry name" value="GGDEF"/>
    <property type="match status" value="1"/>
</dbReference>
<reference evidence="3" key="1">
    <citation type="journal article" date="2019" name="Int. J. Syst. Evol. Microbiol.">
        <title>The Global Catalogue of Microorganisms (GCM) 10K type strain sequencing project: providing services to taxonomists for standard genome sequencing and annotation.</title>
        <authorList>
            <consortium name="The Broad Institute Genomics Platform"/>
            <consortium name="The Broad Institute Genome Sequencing Center for Infectious Disease"/>
            <person name="Wu L."/>
            <person name="Ma J."/>
        </authorList>
    </citation>
    <scope>NUCLEOTIDE SEQUENCE [LARGE SCALE GENOMIC DNA]</scope>
    <source>
        <strain evidence="3">KCTC 52677</strain>
    </source>
</reference>
<accession>A0ABV7DFE7</accession>
<dbReference type="PROSITE" id="PS50887">
    <property type="entry name" value="GGDEF"/>
    <property type="match status" value="1"/>
</dbReference>
<dbReference type="Pfam" id="PF00990">
    <property type="entry name" value="GGDEF"/>
    <property type="match status" value="1"/>
</dbReference>
<dbReference type="SUPFAM" id="SSF55073">
    <property type="entry name" value="Nucleotide cyclase"/>
    <property type="match status" value="1"/>
</dbReference>
<dbReference type="InterPro" id="IPR029787">
    <property type="entry name" value="Nucleotide_cyclase"/>
</dbReference>
<gene>
    <name evidence="2" type="ORF">ACFOHH_10775</name>
</gene>
<dbReference type="InterPro" id="IPR000160">
    <property type="entry name" value="GGDEF_dom"/>
</dbReference>
<protein>
    <submittedName>
        <fullName evidence="2">GGDEF domain-containing protein</fullName>
    </submittedName>
</protein>
<evidence type="ECO:0000313" key="3">
    <source>
        <dbReference type="Proteomes" id="UP001595377"/>
    </source>
</evidence>
<dbReference type="Proteomes" id="UP001595377">
    <property type="component" value="Unassembled WGS sequence"/>
</dbReference>
<keyword evidence="3" id="KW-1185">Reference proteome</keyword>
<dbReference type="RefSeq" id="WP_257313382.1">
    <property type="nucleotide sequence ID" value="NZ_JANFDG010000004.1"/>
</dbReference>
<sequence>MRQDISARIFSIMARMGIQPSPANYELLHEIISGNNPVLRDRFMQLGNAPSPTDLAQLAEEFLPHHCGQALGDRCASAIKAELEQLIGSLSKVQQDVDAYSSALATATANIDTAEGDRNAIRSQLKQLADATVRQRESNTSFAATVQQRLSAITAVSATLDEAERVKFTHPATGLHNRRSFNKHLADRLGSGKMPEDFSIVLAQIGNFRIFETGNMTKIKTQVLAHVGAMLRKAMPAHVFVGWIETPHIAVLTDSTEHSELERLASIMKAALLPVFEDVHRRLPNYLPLTLSCGACDAYNAFSLADMLEKAERALIDAEKYPNGRLVIFDASDKSQGQRHNYALYQADDERAKPVR</sequence>
<proteinExistence type="predicted"/>
<dbReference type="Gene3D" id="3.30.70.270">
    <property type="match status" value="1"/>
</dbReference>
<comment type="caution">
    <text evidence="2">The sequence shown here is derived from an EMBL/GenBank/DDBJ whole genome shotgun (WGS) entry which is preliminary data.</text>
</comment>
<feature type="domain" description="GGDEF" evidence="1">
    <location>
        <begin position="196"/>
        <end position="331"/>
    </location>
</feature>
<dbReference type="EMBL" id="JBHRSP010000017">
    <property type="protein sequence ID" value="MFC3073590.1"/>
    <property type="molecule type" value="Genomic_DNA"/>
</dbReference>
<evidence type="ECO:0000313" key="2">
    <source>
        <dbReference type="EMBL" id="MFC3073590.1"/>
    </source>
</evidence>